<sequence>MQSRVKRRQHHYINNPIIKFVDKLIELIKKAFYGIAGVLLALAVVAVLFLPGSGGYKAGDEIEILRNIHGAKSIETLEKNYGSISELRSDGVNTIDIPRYKRIKIIKTMDDRDLALIEVLSGSYEGTQWWIKKSSIKEKRADHRY</sequence>
<proteinExistence type="predicted"/>
<keyword evidence="1" id="KW-0472">Membrane</keyword>
<protein>
    <submittedName>
        <fullName evidence="2">Uncharacterized protein</fullName>
    </submittedName>
</protein>
<keyword evidence="1" id="KW-0812">Transmembrane</keyword>
<comment type="caution">
    <text evidence="2">The sequence shown here is derived from an EMBL/GenBank/DDBJ whole genome shotgun (WGS) entry which is preliminary data.</text>
</comment>
<gene>
    <name evidence="2" type="ORF">BTA31_10000</name>
</gene>
<reference evidence="2 3" key="1">
    <citation type="submission" date="2016-12" db="EMBL/GenBank/DDBJ databases">
        <title>Bacillus phylogenomics.</title>
        <authorList>
            <person name="Dunlap C."/>
        </authorList>
    </citation>
    <scope>NUCLEOTIDE SEQUENCE [LARGE SCALE GENOMIC DNA]</scope>
    <source>
        <strain evidence="2 3">NRRL B-41327</strain>
    </source>
</reference>
<evidence type="ECO:0000256" key="1">
    <source>
        <dbReference type="SAM" id="Phobius"/>
    </source>
</evidence>
<feature type="transmembrane region" description="Helical" evidence="1">
    <location>
        <begin position="31"/>
        <end position="50"/>
    </location>
</feature>
<keyword evidence="3" id="KW-1185">Reference proteome</keyword>
<evidence type="ECO:0000313" key="3">
    <source>
        <dbReference type="Proteomes" id="UP000187046"/>
    </source>
</evidence>
<keyword evidence="1" id="KW-1133">Transmembrane helix</keyword>
<evidence type="ECO:0000313" key="2">
    <source>
        <dbReference type="EMBL" id="OMI27719.1"/>
    </source>
</evidence>
<organism evidence="2 3">
    <name type="scientific">Bacillus haynesii</name>
    <dbReference type="NCBI Taxonomy" id="1925021"/>
    <lineage>
        <taxon>Bacteria</taxon>
        <taxon>Bacillati</taxon>
        <taxon>Bacillota</taxon>
        <taxon>Bacilli</taxon>
        <taxon>Bacillales</taxon>
        <taxon>Bacillaceae</taxon>
        <taxon>Bacillus</taxon>
    </lineage>
</organism>
<dbReference type="Proteomes" id="UP000187046">
    <property type="component" value="Unassembled WGS sequence"/>
</dbReference>
<dbReference type="RefSeq" id="WP_076791228.1">
    <property type="nucleotide sequence ID" value="NZ_JAKYKF010000001.1"/>
</dbReference>
<dbReference type="EMBL" id="MRBL01000010">
    <property type="protein sequence ID" value="OMI27719.1"/>
    <property type="molecule type" value="Genomic_DNA"/>
</dbReference>
<name>A0ABX3I5W2_9BACI</name>
<accession>A0ABX3I5W2</accession>